<organism evidence="1 2">
    <name type="scientific">Methanobrevibacter oralis</name>
    <dbReference type="NCBI Taxonomy" id="66851"/>
    <lineage>
        <taxon>Archaea</taxon>
        <taxon>Methanobacteriati</taxon>
        <taxon>Methanobacteriota</taxon>
        <taxon>Methanomada group</taxon>
        <taxon>Methanobacteria</taxon>
        <taxon>Methanobacteriales</taxon>
        <taxon>Methanobacteriaceae</taxon>
        <taxon>Methanobrevibacter</taxon>
    </lineage>
</organism>
<protein>
    <recommendedName>
        <fullName evidence="3">Bacterial Ig-like domain protein</fullName>
    </recommendedName>
</protein>
<keyword evidence="2" id="KW-1185">Reference proteome</keyword>
<proteinExistence type="predicted"/>
<dbReference type="EMBL" id="LWMU01000069">
    <property type="protein sequence ID" value="KZX12513.1"/>
    <property type="molecule type" value="Genomic_DNA"/>
</dbReference>
<dbReference type="Gene3D" id="2.60.40.10">
    <property type="entry name" value="Immunoglobulins"/>
    <property type="match status" value="1"/>
</dbReference>
<dbReference type="InterPro" id="IPR013783">
    <property type="entry name" value="Ig-like_fold"/>
</dbReference>
<evidence type="ECO:0000313" key="2">
    <source>
        <dbReference type="Proteomes" id="UP000077428"/>
    </source>
</evidence>
<gene>
    <name evidence="1" type="ORF">MBORA_11260</name>
</gene>
<name>A0A166AVA8_METOA</name>
<dbReference type="Proteomes" id="UP000077428">
    <property type="component" value="Unassembled WGS sequence"/>
</dbReference>
<accession>A0A166AVA8</accession>
<evidence type="ECO:0000313" key="1">
    <source>
        <dbReference type="EMBL" id="KZX12513.1"/>
    </source>
</evidence>
<dbReference type="AlphaFoldDB" id="A0A166AVA8"/>
<evidence type="ECO:0008006" key="3">
    <source>
        <dbReference type="Google" id="ProtNLM"/>
    </source>
</evidence>
<dbReference type="PATRIC" id="fig|66851.6.peg.1228"/>
<reference evidence="2" key="1">
    <citation type="journal article" date="2016" name="Genome Announc.">
        <title>Draft Genome Sequences of Methanobrevibacter curvatus DSM11111, Methanobrevibacter cuticularis DSM11139, Methanobrevibacter filiformis DSM11501, and Methanobrevibacter oralis DSM7256.</title>
        <authorList>
            <person name="Poehlein A."/>
            <person name="Seedorf H."/>
        </authorList>
    </citation>
    <scope>NUCLEOTIDE SEQUENCE [LARGE SCALE GENOMIC DNA]</scope>
    <source>
        <strain evidence="2">DSM 7256 / JCM 30027 / ZR</strain>
    </source>
</reference>
<sequence length="643" mass="68637">MHTVFVKLVDDVNYVDATSDTLTVNVAKAMLNISAIANNITYGQDLFIAYEFNVSDVSGSLVFCIDNQQTIIGILGFAIAVTDLKAGNHTVFVKLVDDVNYVDATSATLTVNVAKATLNISAIANNITYGQDLVVSHVLNVGDAVGSVVYFVDGEMVGNSSVGSSINVSGLKAGLHTVFVKLVDDVNYVDATSATLTVNVAKVTLNISAIVSDVVYGQDLVVSHVLNVGDAVGSVVYFVDGEMVGNSSVGSSINVSGLKAGLHTVFVKLVDDVNYVDATSDTLTVNVAKVTLNISAIANNITYGQDLVVSHVLNVGDAVGSVVYFVDGEMVGNSSVGSSINVSALKAGLHTVFVKLVDDVNYVDATSDTLTVNVVKASNANITISIIPLNPIYGDKVNVNITVPTDADGKVLIVLDNKTTIIKAPGESYTFVPSNAGEHTISVSLVNDTNYMNTTNDVKFNVAKKNTLLIAPSLIKYYLSNDKLIVILKDSTGKILANKKVTIKINTVTYNLKTDSKGVAKLLIRLNPKSYVADIKFTGDNNYNVANKKVSVKVVIPKIKAVKNKVKRNKYLQVSFKTYDNKAIKNTKVTLKIKGKTYTAKTNNKGIAKLKLKVKKGTYKVKTAFKSPAKYGKTTRTLKIKVI</sequence>
<comment type="caution">
    <text evidence="1">The sequence shown here is derived from an EMBL/GenBank/DDBJ whole genome shotgun (WGS) entry which is preliminary data.</text>
</comment>